<protein>
    <recommendedName>
        <fullName evidence="5">PEP-CTERM protein-sorting domain-containing protein</fullName>
    </recommendedName>
</protein>
<dbReference type="RefSeq" id="WP_380687506.1">
    <property type="nucleotide sequence ID" value="NZ_JBHRSS010000003.1"/>
</dbReference>
<keyword evidence="2" id="KW-0732">Signal</keyword>
<evidence type="ECO:0008006" key="5">
    <source>
        <dbReference type="Google" id="ProtNLM"/>
    </source>
</evidence>
<feature type="transmembrane region" description="Helical" evidence="1">
    <location>
        <begin position="162"/>
        <end position="181"/>
    </location>
</feature>
<keyword evidence="1" id="KW-0812">Transmembrane</keyword>
<dbReference type="EMBL" id="JBHRSS010000003">
    <property type="protein sequence ID" value="MFC3103455.1"/>
    <property type="molecule type" value="Genomic_DNA"/>
</dbReference>
<comment type="caution">
    <text evidence="3">The sequence shown here is derived from an EMBL/GenBank/DDBJ whole genome shotgun (WGS) entry which is preliminary data.</text>
</comment>
<evidence type="ECO:0000313" key="3">
    <source>
        <dbReference type="EMBL" id="MFC3103455.1"/>
    </source>
</evidence>
<name>A0ABV7EQ22_9GAMM</name>
<gene>
    <name evidence="3" type="ORF">ACFOSU_06090</name>
</gene>
<feature type="chain" id="PRO_5045376691" description="PEP-CTERM protein-sorting domain-containing protein" evidence="2">
    <location>
        <begin position="24"/>
        <end position="187"/>
    </location>
</feature>
<keyword evidence="4" id="KW-1185">Reference proteome</keyword>
<proteinExistence type="predicted"/>
<evidence type="ECO:0000313" key="4">
    <source>
        <dbReference type="Proteomes" id="UP001595462"/>
    </source>
</evidence>
<keyword evidence="1" id="KW-0472">Membrane</keyword>
<keyword evidence="1" id="KW-1133">Transmembrane helix</keyword>
<sequence length="187" mass="18872">MTKSLHTALVLMGLLFVCTTANASLIRFSGSVTGFQTLDGTPTATPVSNFSVGQLFTGTLNVLDAALSPGAIFGNADILDYSFVLGDTQLTNSDSSIAGTVNADGTGLSDFLAFTGLSSLGPDCAFCSSEIRADGFSIQSYTGGGNVVGDLTARIEAGVTDVPAPGGIGFAGFALIGLVALRRRMGG</sequence>
<accession>A0ABV7EQ22</accession>
<organism evidence="3 4">
    <name type="scientific">Salinisphaera aquimarina</name>
    <dbReference type="NCBI Taxonomy" id="2094031"/>
    <lineage>
        <taxon>Bacteria</taxon>
        <taxon>Pseudomonadati</taxon>
        <taxon>Pseudomonadota</taxon>
        <taxon>Gammaproteobacteria</taxon>
        <taxon>Salinisphaerales</taxon>
        <taxon>Salinisphaeraceae</taxon>
        <taxon>Salinisphaera</taxon>
    </lineage>
</organism>
<dbReference type="Proteomes" id="UP001595462">
    <property type="component" value="Unassembled WGS sequence"/>
</dbReference>
<reference evidence="4" key="1">
    <citation type="journal article" date="2019" name="Int. J. Syst. Evol. Microbiol.">
        <title>The Global Catalogue of Microorganisms (GCM) 10K type strain sequencing project: providing services to taxonomists for standard genome sequencing and annotation.</title>
        <authorList>
            <consortium name="The Broad Institute Genomics Platform"/>
            <consortium name="The Broad Institute Genome Sequencing Center for Infectious Disease"/>
            <person name="Wu L."/>
            <person name="Ma J."/>
        </authorList>
    </citation>
    <scope>NUCLEOTIDE SEQUENCE [LARGE SCALE GENOMIC DNA]</scope>
    <source>
        <strain evidence="4">KCTC 52640</strain>
    </source>
</reference>
<feature type="signal peptide" evidence="2">
    <location>
        <begin position="1"/>
        <end position="23"/>
    </location>
</feature>
<evidence type="ECO:0000256" key="1">
    <source>
        <dbReference type="SAM" id="Phobius"/>
    </source>
</evidence>
<evidence type="ECO:0000256" key="2">
    <source>
        <dbReference type="SAM" id="SignalP"/>
    </source>
</evidence>